<organism evidence="6">
    <name type="scientific">marine metagenome</name>
    <dbReference type="NCBI Taxonomy" id="408172"/>
    <lineage>
        <taxon>unclassified sequences</taxon>
        <taxon>metagenomes</taxon>
        <taxon>ecological metagenomes</taxon>
    </lineage>
</organism>
<dbReference type="Pfam" id="PF18884">
    <property type="entry name" value="TSP3_bac"/>
    <property type="match status" value="2"/>
</dbReference>
<feature type="compositionally biased region" description="Acidic residues" evidence="5">
    <location>
        <begin position="378"/>
        <end position="387"/>
    </location>
</feature>
<feature type="non-terminal residue" evidence="6">
    <location>
        <position position="566"/>
    </location>
</feature>
<dbReference type="InterPro" id="IPR053180">
    <property type="entry name" value="Ca-binding_acidic-repeat"/>
</dbReference>
<dbReference type="AlphaFoldDB" id="A0A381ULN6"/>
<feature type="region of interest" description="Disordered" evidence="5">
    <location>
        <begin position="342"/>
        <end position="401"/>
    </location>
</feature>
<dbReference type="InterPro" id="IPR059100">
    <property type="entry name" value="TSP3_bac"/>
</dbReference>
<proteinExistence type="predicted"/>
<accession>A0A381ULN6</accession>
<reference evidence="6" key="1">
    <citation type="submission" date="2018-05" db="EMBL/GenBank/DDBJ databases">
        <authorList>
            <person name="Lanie J.A."/>
            <person name="Ng W.-L."/>
            <person name="Kazmierczak K.M."/>
            <person name="Andrzejewski T.M."/>
            <person name="Davidsen T.M."/>
            <person name="Wayne K.J."/>
            <person name="Tettelin H."/>
            <person name="Glass J.I."/>
            <person name="Rusch D."/>
            <person name="Podicherti R."/>
            <person name="Tsui H.-C.T."/>
            <person name="Winkler M.E."/>
        </authorList>
    </citation>
    <scope>NUCLEOTIDE SEQUENCE</scope>
</reference>
<evidence type="ECO:0000256" key="2">
    <source>
        <dbReference type="ARBA" id="ARBA00022525"/>
    </source>
</evidence>
<dbReference type="PANTHER" id="PTHR37467:SF1">
    <property type="entry name" value="EXPORTED CALCIUM-BINDING GLYCOPROTEIN"/>
    <property type="match status" value="1"/>
</dbReference>
<feature type="region of interest" description="Disordered" evidence="5">
    <location>
        <begin position="156"/>
        <end position="245"/>
    </location>
</feature>
<dbReference type="EMBL" id="UINC01006605">
    <property type="protein sequence ID" value="SVA28558.1"/>
    <property type="molecule type" value="Genomic_DNA"/>
</dbReference>
<sequence length="566" mass="61246">MVAVLFVIRNYDALGSRGRKRSALVFTAFLLMSSHAAMQFGIWEAMATTDQDGDGLPYGIEFYINTQPQDWDSDNDGLPDGWEWQYGLDPLSSTGDNGSTGDPDSDAFTNLNEYLFGIPTGWDEPSTPNVLDNGVWWNGTVPVSDWDEESAMQLMQGAGSDGADEDPMGNICTDTFDNDKDGMVDSNDGDNDGDADCNSDDDDGDGLVDEDPNGWDTDGDGMPDGWEAAHGLDPTSNSNQDGTYGDPDGDGLVNIYEYVNPAWGTRNGSTFPPTQYFRPGPTNMTATESPCNPILSLGPGGCQIFTAEVDGITQTDPQNNDTDGDNLNDSFEALILLTDPTSVDTDSDGIQDGVEFYGSYGNNPPQGSDPRDNNTDGDYLDDGEEDLNGNGVIDDGETDPTRVNDEGDFDGDGLQNWQENMSCSLWNVSDSDGGGMSDGDEMSFFRNTDPCKSFVELLFTITDWDADQNILTLNSTLGLNPNPVDWRQSGAPMAFYESFSGERTPFGFTSIEVNWLRGVNTAKPDDAFTVVFTNGSWCWNATIGATNGPHCDDDYPDLDGDGLADW</sequence>
<feature type="compositionally biased region" description="Acidic residues" evidence="5">
    <location>
        <begin position="187"/>
        <end position="221"/>
    </location>
</feature>
<gene>
    <name evidence="6" type="ORF">METZ01_LOCUS81412</name>
</gene>
<evidence type="ECO:0000256" key="4">
    <source>
        <dbReference type="ARBA" id="ARBA00022837"/>
    </source>
</evidence>
<keyword evidence="2" id="KW-0964">Secreted</keyword>
<evidence type="ECO:0000313" key="6">
    <source>
        <dbReference type="EMBL" id="SVA28558.1"/>
    </source>
</evidence>
<dbReference type="PANTHER" id="PTHR37467">
    <property type="entry name" value="EXPORTED CALCIUM-BINDING GLYCOPROTEIN-RELATED"/>
    <property type="match status" value="1"/>
</dbReference>
<keyword evidence="3" id="KW-0732">Signal</keyword>
<evidence type="ECO:0000256" key="3">
    <source>
        <dbReference type="ARBA" id="ARBA00022729"/>
    </source>
</evidence>
<evidence type="ECO:0000256" key="1">
    <source>
        <dbReference type="ARBA" id="ARBA00004613"/>
    </source>
</evidence>
<keyword evidence="4" id="KW-0106">Calcium</keyword>
<comment type="subcellular location">
    <subcellularLocation>
        <location evidence="1">Secreted</location>
    </subcellularLocation>
</comment>
<protein>
    <submittedName>
        <fullName evidence="6">Uncharacterized protein</fullName>
    </submittedName>
</protein>
<name>A0A381ULN6_9ZZZZ</name>
<evidence type="ECO:0000256" key="5">
    <source>
        <dbReference type="SAM" id="MobiDB-lite"/>
    </source>
</evidence>